<dbReference type="NCBIfam" id="TIGR00739">
    <property type="entry name" value="yajC"/>
    <property type="match status" value="1"/>
</dbReference>
<name>A0A9W5RDF1_9ACTO</name>
<reference evidence="11 12" key="1">
    <citation type="submission" date="2013-05" db="EMBL/GenBank/DDBJ databases">
        <title>The Genome Sequence of Actinomyces europaeus ACS-120-V-COL10B.</title>
        <authorList>
            <consortium name="The Broad Institute Genomics Platform"/>
            <person name="Earl A."/>
            <person name="Ward D."/>
            <person name="Feldgarden M."/>
            <person name="Gevers D."/>
            <person name="Saerens B."/>
            <person name="Vaneechoutte M."/>
            <person name="Walker B."/>
            <person name="Young S."/>
            <person name="Zeng Q."/>
            <person name="Gargeya S."/>
            <person name="Fitzgerald M."/>
            <person name="Haas B."/>
            <person name="Abouelleil A."/>
            <person name="Allen A.W."/>
            <person name="Alvarado L."/>
            <person name="Arachchi H.M."/>
            <person name="Berlin A.M."/>
            <person name="Chapman S.B."/>
            <person name="Gainer-Dewar J."/>
            <person name="Goldberg J."/>
            <person name="Griggs A."/>
            <person name="Gujja S."/>
            <person name="Hansen M."/>
            <person name="Howarth C."/>
            <person name="Imamovic A."/>
            <person name="Ireland A."/>
            <person name="Larimer J."/>
            <person name="McCowan C."/>
            <person name="Murphy C."/>
            <person name="Pearson M."/>
            <person name="Poon T.W."/>
            <person name="Priest M."/>
            <person name="Roberts A."/>
            <person name="Saif S."/>
            <person name="Shea T."/>
            <person name="Sisk P."/>
            <person name="Sykes S."/>
            <person name="Wortman J."/>
            <person name="Nusbaum C."/>
            <person name="Birren B."/>
        </authorList>
    </citation>
    <scope>NUCLEOTIDE SEQUENCE [LARGE SCALE GENOMIC DNA]</scope>
    <source>
        <strain evidence="11 12">ACS-120-V-Col10b</strain>
    </source>
</reference>
<comment type="subcellular location">
    <subcellularLocation>
        <location evidence="1">Cell membrane</location>
        <topology evidence="1">Single-pass membrane protein</topology>
    </subcellularLocation>
</comment>
<keyword evidence="4" id="KW-1003">Cell membrane</keyword>
<keyword evidence="12" id="KW-1185">Reference proteome</keyword>
<evidence type="ECO:0000256" key="1">
    <source>
        <dbReference type="ARBA" id="ARBA00004162"/>
    </source>
</evidence>
<proteinExistence type="inferred from homology"/>
<keyword evidence="5" id="KW-0812">Transmembrane</keyword>
<keyword evidence="7" id="KW-1133">Transmembrane helix</keyword>
<dbReference type="OrthoDB" id="3267178at2"/>
<dbReference type="AlphaFoldDB" id="A0A9W5RDF1"/>
<organism evidence="11 12">
    <name type="scientific">Gleimia europaea ACS-120-V-Col10b</name>
    <dbReference type="NCBI Taxonomy" id="883069"/>
    <lineage>
        <taxon>Bacteria</taxon>
        <taxon>Bacillati</taxon>
        <taxon>Actinomycetota</taxon>
        <taxon>Actinomycetes</taxon>
        <taxon>Actinomycetales</taxon>
        <taxon>Actinomycetaceae</taxon>
        <taxon>Gleimia</taxon>
    </lineage>
</organism>
<evidence type="ECO:0000256" key="2">
    <source>
        <dbReference type="ARBA" id="ARBA00006742"/>
    </source>
</evidence>
<feature type="compositionally biased region" description="Acidic residues" evidence="10">
    <location>
        <begin position="127"/>
        <end position="139"/>
    </location>
</feature>
<sequence length="152" mass="16910">MELMIILLVMLGVMMFMSSRGRKKQQEQLEKMHNEIGIGSWVRTASGYYGIVSDIDGDVYILQSPSGDETYWDRRAIATAAEPPFESTLAGDDEDVDEVGEITAQTEEEEVAQPGIEAAPETPVQEADSDAEDAEDIWDDSFTKSDKPREEN</sequence>
<feature type="region of interest" description="Disordered" evidence="10">
    <location>
        <begin position="83"/>
        <end position="152"/>
    </location>
</feature>
<dbReference type="Proteomes" id="UP000014387">
    <property type="component" value="Unassembled WGS sequence"/>
</dbReference>
<evidence type="ECO:0000256" key="5">
    <source>
        <dbReference type="ARBA" id="ARBA00022692"/>
    </source>
</evidence>
<evidence type="ECO:0000256" key="9">
    <source>
        <dbReference type="ARBA" id="ARBA00023136"/>
    </source>
</evidence>
<dbReference type="GO" id="GO:0005886">
    <property type="term" value="C:plasma membrane"/>
    <property type="evidence" value="ECO:0007669"/>
    <property type="project" value="UniProtKB-SubCell"/>
</dbReference>
<evidence type="ECO:0000313" key="11">
    <source>
        <dbReference type="EMBL" id="EPD30429.1"/>
    </source>
</evidence>
<keyword evidence="9" id="KW-0472">Membrane</keyword>
<dbReference type="Pfam" id="PF02699">
    <property type="entry name" value="YajC"/>
    <property type="match status" value="1"/>
</dbReference>
<dbReference type="PANTHER" id="PTHR33909:SF1">
    <property type="entry name" value="SEC TRANSLOCON ACCESSORY COMPLEX SUBUNIT YAJC"/>
    <property type="match status" value="1"/>
</dbReference>
<dbReference type="GO" id="GO:0015031">
    <property type="term" value="P:protein transport"/>
    <property type="evidence" value="ECO:0007669"/>
    <property type="project" value="UniProtKB-KW"/>
</dbReference>
<protein>
    <submittedName>
        <fullName evidence="11">Preprotein translocase, YajC subunit</fullName>
    </submittedName>
</protein>
<evidence type="ECO:0000256" key="6">
    <source>
        <dbReference type="ARBA" id="ARBA00022927"/>
    </source>
</evidence>
<evidence type="ECO:0000256" key="4">
    <source>
        <dbReference type="ARBA" id="ARBA00022475"/>
    </source>
</evidence>
<keyword evidence="8" id="KW-0811">Translocation</keyword>
<evidence type="ECO:0000256" key="8">
    <source>
        <dbReference type="ARBA" id="ARBA00023010"/>
    </source>
</evidence>
<evidence type="ECO:0000256" key="10">
    <source>
        <dbReference type="SAM" id="MobiDB-lite"/>
    </source>
</evidence>
<feature type="compositionally biased region" description="Acidic residues" evidence="10">
    <location>
        <begin position="91"/>
        <end position="111"/>
    </location>
</feature>
<evidence type="ECO:0000313" key="12">
    <source>
        <dbReference type="Proteomes" id="UP000014387"/>
    </source>
</evidence>
<evidence type="ECO:0000256" key="7">
    <source>
        <dbReference type="ARBA" id="ARBA00022989"/>
    </source>
</evidence>
<comment type="caution">
    <text evidence="11">The sequence shown here is derived from an EMBL/GenBank/DDBJ whole genome shotgun (WGS) entry which is preliminary data.</text>
</comment>
<accession>A0A9W5RDF1</accession>
<gene>
    <name evidence="11" type="ORF">HMPREF9238_00172</name>
</gene>
<dbReference type="EMBL" id="AGWN01000001">
    <property type="protein sequence ID" value="EPD30429.1"/>
    <property type="molecule type" value="Genomic_DNA"/>
</dbReference>
<dbReference type="InterPro" id="IPR003849">
    <property type="entry name" value="Preprotein_translocase_YajC"/>
</dbReference>
<comment type="similarity">
    <text evidence="2">Belongs to the YajC family.</text>
</comment>
<keyword evidence="3" id="KW-0813">Transport</keyword>
<keyword evidence="6" id="KW-0653">Protein transport</keyword>
<dbReference type="PANTHER" id="PTHR33909">
    <property type="entry name" value="SEC TRANSLOCON ACCESSORY COMPLEX SUBUNIT YAJC"/>
    <property type="match status" value="1"/>
</dbReference>
<feature type="compositionally biased region" description="Basic and acidic residues" evidence="10">
    <location>
        <begin position="141"/>
        <end position="152"/>
    </location>
</feature>
<dbReference type="SMART" id="SM01323">
    <property type="entry name" value="YajC"/>
    <property type="match status" value="1"/>
</dbReference>
<evidence type="ECO:0000256" key="3">
    <source>
        <dbReference type="ARBA" id="ARBA00022448"/>
    </source>
</evidence>